<dbReference type="AlphaFoldDB" id="A0A0L9T760"/>
<dbReference type="Pfam" id="PF03080">
    <property type="entry name" value="Neprosin"/>
    <property type="match status" value="1"/>
</dbReference>
<dbReference type="Gramene" id="KOM26435">
    <property type="protein sequence ID" value="KOM26435"/>
    <property type="gene ID" value="LR48_Vigan272s002300"/>
</dbReference>
<dbReference type="PANTHER" id="PTHR31589:SF223">
    <property type="entry name" value="PROTEIN, PUTATIVE (DUF239)-RELATED"/>
    <property type="match status" value="1"/>
</dbReference>
<feature type="non-terminal residue" evidence="2">
    <location>
        <position position="1"/>
    </location>
</feature>
<name>A0A0L9T760_PHAAN</name>
<evidence type="ECO:0000313" key="2">
    <source>
        <dbReference type="EMBL" id="KOM26435.1"/>
    </source>
</evidence>
<dbReference type="Proteomes" id="UP000053144">
    <property type="component" value="Unassembled WGS sequence"/>
</dbReference>
<dbReference type="PROSITE" id="PS52045">
    <property type="entry name" value="NEPROSIN_PEP_CD"/>
    <property type="match status" value="1"/>
</dbReference>
<dbReference type="OMA" id="GRTIDCI"/>
<dbReference type="PANTHER" id="PTHR31589">
    <property type="entry name" value="PROTEIN, PUTATIVE (DUF239)-RELATED-RELATED"/>
    <property type="match status" value="1"/>
</dbReference>
<dbReference type="EMBL" id="KQ258321">
    <property type="protein sequence ID" value="KOM26435.1"/>
    <property type="molecule type" value="Genomic_DNA"/>
</dbReference>
<dbReference type="InterPro" id="IPR025521">
    <property type="entry name" value="Neprosin_propep"/>
</dbReference>
<proteinExistence type="predicted"/>
<gene>
    <name evidence="2" type="ORF">LR48_Vigan272s002300</name>
</gene>
<sequence>TEFGDTIDCIDIYKQPAFEHHLLEDHKLQMKPNFQNMIEKLNGNNSRMTIVFGLDKDECPTGTVPILRMTKENLIREKSLLNDHILVQDIPGVHLAEVSMLPQFGPYYGVTGVNSIYNPRVHTKSQISMSHLWVQNGPIESTNKISTGWHTDNFKKAGCYNIRCAGFVQTNRKIYLGARLSQPSVYGGPTYDFALSISQDQVTKNWWLIVEGEYIGYFPAKLFTNMNSANEVGWGGRTRTAIGTLSPEMGSGHLPDGNISHSGYFSEMFIADAKGKPYAPKLSEAHSFTDKPNCFGVKYFGFVGPKYGNLLQFGGPGGTCGN</sequence>
<evidence type="ECO:0000313" key="3">
    <source>
        <dbReference type="Proteomes" id="UP000053144"/>
    </source>
</evidence>
<protein>
    <recommendedName>
        <fullName evidence="1">Neprosin PEP catalytic domain-containing protein</fullName>
    </recommendedName>
</protein>
<dbReference type="Pfam" id="PF14365">
    <property type="entry name" value="Neprosin_AP"/>
    <property type="match status" value="1"/>
</dbReference>
<feature type="domain" description="Neprosin PEP catalytic" evidence="1">
    <location>
        <begin position="88"/>
        <end position="321"/>
    </location>
</feature>
<dbReference type="InterPro" id="IPR053168">
    <property type="entry name" value="Glutamic_endopeptidase"/>
</dbReference>
<dbReference type="InterPro" id="IPR004314">
    <property type="entry name" value="Neprosin"/>
</dbReference>
<organism evidence="2 3">
    <name type="scientific">Phaseolus angularis</name>
    <name type="common">Azuki bean</name>
    <name type="synonym">Vigna angularis</name>
    <dbReference type="NCBI Taxonomy" id="3914"/>
    <lineage>
        <taxon>Eukaryota</taxon>
        <taxon>Viridiplantae</taxon>
        <taxon>Streptophyta</taxon>
        <taxon>Embryophyta</taxon>
        <taxon>Tracheophyta</taxon>
        <taxon>Spermatophyta</taxon>
        <taxon>Magnoliopsida</taxon>
        <taxon>eudicotyledons</taxon>
        <taxon>Gunneridae</taxon>
        <taxon>Pentapetalae</taxon>
        <taxon>rosids</taxon>
        <taxon>fabids</taxon>
        <taxon>Fabales</taxon>
        <taxon>Fabaceae</taxon>
        <taxon>Papilionoideae</taxon>
        <taxon>50 kb inversion clade</taxon>
        <taxon>NPAAA clade</taxon>
        <taxon>indigoferoid/millettioid clade</taxon>
        <taxon>Phaseoleae</taxon>
        <taxon>Vigna</taxon>
    </lineage>
</organism>
<accession>A0A0L9T760</accession>
<reference evidence="3" key="1">
    <citation type="journal article" date="2015" name="Proc. Natl. Acad. Sci. U.S.A.">
        <title>Genome sequencing of adzuki bean (Vigna angularis) provides insight into high starch and low fat accumulation and domestication.</title>
        <authorList>
            <person name="Yang K."/>
            <person name="Tian Z."/>
            <person name="Chen C."/>
            <person name="Luo L."/>
            <person name="Zhao B."/>
            <person name="Wang Z."/>
            <person name="Yu L."/>
            <person name="Li Y."/>
            <person name="Sun Y."/>
            <person name="Li W."/>
            <person name="Chen Y."/>
            <person name="Li Y."/>
            <person name="Zhang Y."/>
            <person name="Ai D."/>
            <person name="Zhao J."/>
            <person name="Shang C."/>
            <person name="Ma Y."/>
            <person name="Wu B."/>
            <person name="Wang M."/>
            <person name="Gao L."/>
            <person name="Sun D."/>
            <person name="Zhang P."/>
            <person name="Guo F."/>
            <person name="Wang W."/>
            <person name="Li Y."/>
            <person name="Wang J."/>
            <person name="Varshney R.K."/>
            <person name="Wang J."/>
            <person name="Ling H.Q."/>
            <person name="Wan P."/>
        </authorList>
    </citation>
    <scope>NUCLEOTIDE SEQUENCE</scope>
    <source>
        <strain evidence="3">cv. Jingnong 6</strain>
    </source>
</reference>
<dbReference type="STRING" id="3914.A0A0L9T760"/>
<evidence type="ECO:0000259" key="1">
    <source>
        <dbReference type="PROSITE" id="PS52045"/>
    </source>
</evidence>